<gene>
    <name evidence="3" type="ORF">UV00_C0027G0013</name>
</gene>
<feature type="domain" description="M23ase beta-sheet core" evidence="2">
    <location>
        <begin position="96"/>
        <end position="189"/>
    </location>
</feature>
<comment type="caution">
    <text evidence="3">The sequence shown here is derived from an EMBL/GenBank/DDBJ whole genome shotgun (WGS) entry which is preliminary data.</text>
</comment>
<dbReference type="Proteomes" id="UP000033847">
    <property type="component" value="Unassembled WGS sequence"/>
</dbReference>
<evidence type="ECO:0000313" key="4">
    <source>
        <dbReference type="Proteomes" id="UP000033847"/>
    </source>
</evidence>
<feature type="transmembrane region" description="Helical" evidence="1">
    <location>
        <begin position="30"/>
        <end position="47"/>
    </location>
</feature>
<dbReference type="InterPro" id="IPR016047">
    <property type="entry name" value="M23ase_b-sheet_dom"/>
</dbReference>
<evidence type="ECO:0000313" key="3">
    <source>
        <dbReference type="EMBL" id="KKS36327.1"/>
    </source>
</evidence>
<keyword evidence="1" id="KW-0812">Transmembrane</keyword>
<proteinExistence type="predicted"/>
<dbReference type="PANTHER" id="PTHR21666:SF270">
    <property type="entry name" value="MUREIN HYDROLASE ACTIVATOR ENVC"/>
    <property type="match status" value="1"/>
</dbReference>
<dbReference type="InterPro" id="IPR050570">
    <property type="entry name" value="Cell_wall_metabolism_enzyme"/>
</dbReference>
<evidence type="ECO:0000259" key="2">
    <source>
        <dbReference type="Pfam" id="PF01551"/>
    </source>
</evidence>
<dbReference type="InterPro" id="IPR011055">
    <property type="entry name" value="Dup_hybrid_motif"/>
</dbReference>
<sequence>MALCIFHILFIAVASFVAYVILIAVERKQLANLVAMVAIMLGLLTTMQDLTPTLKRLNARIDSIQGTVEKISNIGQGNNELPMKGKITKYFNGVDHHGIDIAANAGTPVTSYWEGDVIKVCWDDIYGNMIIVNHGNGVETLYGHLSGLSVKVGYPVIAGSRVGSCGSTGISTGPHLHFEVRKEGVAVDPIRYLK</sequence>
<accession>A0A0G0YHW9</accession>
<dbReference type="Pfam" id="PF01551">
    <property type="entry name" value="Peptidase_M23"/>
    <property type="match status" value="1"/>
</dbReference>
<dbReference type="GO" id="GO:0004222">
    <property type="term" value="F:metalloendopeptidase activity"/>
    <property type="evidence" value="ECO:0007669"/>
    <property type="project" value="TreeGrafter"/>
</dbReference>
<dbReference type="Gene3D" id="2.70.70.10">
    <property type="entry name" value="Glucose Permease (Domain IIA)"/>
    <property type="match status" value="1"/>
</dbReference>
<keyword evidence="1" id="KW-1133">Transmembrane helix</keyword>
<dbReference type="SUPFAM" id="SSF51261">
    <property type="entry name" value="Duplicated hybrid motif"/>
    <property type="match status" value="1"/>
</dbReference>
<protein>
    <submittedName>
        <fullName evidence="3">Peptidase M23 family protein</fullName>
    </submittedName>
</protein>
<organism evidence="3 4">
    <name type="scientific">candidate division WWE3 bacterium GW2011_GWF1_42_14</name>
    <dbReference type="NCBI Taxonomy" id="1619138"/>
    <lineage>
        <taxon>Bacteria</taxon>
        <taxon>Katanobacteria</taxon>
    </lineage>
</organism>
<dbReference type="AlphaFoldDB" id="A0A0G0YHW9"/>
<dbReference type="PANTHER" id="PTHR21666">
    <property type="entry name" value="PEPTIDASE-RELATED"/>
    <property type="match status" value="1"/>
</dbReference>
<name>A0A0G0YHW9_UNCKA</name>
<dbReference type="CDD" id="cd12797">
    <property type="entry name" value="M23_peptidase"/>
    <property type="match status" value="1"/>
</dbReference>
<reference evidence="3 4" key="1">
    <citation type="journal article" date="2015" name="Nature">
        <title>rRNA introns, odd ribosomes, and small enigmatic genomes across a large radiation of phyla.</title>
        <authorList>
            <person name="Brown C.T."/>
            <person name="Hug L.A."/>
            <person name="Thomas B.C."/>
            <person name="Sharon I."/>
            <person name="Castelle C.J."/>
            <person name="Singh A."/>
            <person name="Wilkins M.J."/>
            <person name="Williams K.H."/>
            <person name="Banfield J.F."/>
        </authorList>
    </citation>
    <scope>NUCLEOTIDE SEQUENCE [LARGE SCALE GENOMIC DNA]</scope>
</reference>
<dbReference type="EMBL" id="LCCU01000027">
    <property type="protein sequence ID" value="KKS36327.1"/>
    <property type="molecule type" value="Genomic_DNA"/>
</dbReference>
<keyword evidence="1" id="KW-0472">Membrane</keyword>
<feature type="transmembrane region" description="Helical" evidence="1">
    <location>
        <begin position="6"/>
        <end position="25"/>
    </location>
</feature>
<evidence type="ECO:0000256" key="1">
    <source>
        <dbReference type="SAM" id="Phobius"/>
    </source>
</evidence>